<organism evidence="1 2">
    <name type="scientific">Trichinella pseudospiralis</name>
    <name type="common">Parasitic roundworm</name>
    <dbReference type="NCBI Taxonomy" id="6337"/>
    <lineage>
        <taxon>Eukaryota</taxon>
        <taxon>Metazoa</taxon>
        <taxon>Ecdysozoa</taxon>
        <taxon>Nematoda</taxon>
        <taxon>Enoplea</taxon>
        <taxon>Dorylaimia</taxon>
        <taxon>Trichinellida</taxon>
        <taxon>Trichinellidae</taxon>
        <taxon>Trichinella</taxon>
    </lineage>
</organism>
<sequence length="79" mass="8333">MNKICFLRITIIQHNQGCCNVPGNLWLGHRPAMVGGIVGVPKAEAEAEAEEAEEEDDDEEATIVGLLLDGAVLSASCVA</sequence>
<dbReference type="AlphaFoldDB" id="A0A0V0XY16"/>
<protein>
    <submittedName>
        <fullName evidence="1">Uncharacterized protein</fullName>
    </submittedName>
</protein>
<dbReference type="Proteomes" id="UP000054815">
    <property type="component" value="Unassembled WGS sequence"/>
</dbReference>
<evidence type="ECO:0000313" key="2">
    <source>
        <dbReference type="Proteomes" id="UP000054815"/>
    </source>
</evidence>
<accession>A0A0V0XY16</accession>
<name>A0A0V0XY16_TRIPS</name>
<reference evidence="1 2" key="1">
    <citation type="submission" date="2015-01" db="EMBL/GenBank/DDBJ databases">
        <title>Evolution of Trichinella species and genotypes.</title>
        <authorList>
            <person name="Korhonen P.K."/>
            <person name="Edoardo P."/>
            <person name="Giuseppe L.R."/>
            <person name="Gasser R.B."/>
        </authorList>
    </citation>
    <scope>NUCLEOTIDE SEQUENCE [LARGE SCALE GENOMIC DNA]</scope>
    <source>
        <strain evidence="1">ISS141</strain>
    </source>
</reference>
<proteinExistence type="predicted"/>
<comment type="caution">
    <text evidence="1">The sequence shown here is derived from an EMBL/GenBank/DDBJ whole genome shotgun (WGS) entry which is preliminary data.</text>
</comment>
<gene>
    <name evidence="1" type="ORF">T4E_11981</name>
</gene>
<dbReference type="EMBL" id="JYDU01000097">
    <property type="protein sequence ID" value="KRX93028.1"/>
    <property type="molecule type" value="Genomic_DNA"/>
</dbReference>
<evidence type="ECO:0000313" key="1">
    <source>
        <dbReference type="EMBL" id="KRX93028.1"/>
    </source>
</evidence>